<gene>
    <name evidence="1" type="ORF">L9F63_007847</name>
</gene>
<dbReference type="EMBL" id="JASPKZ010010247">
    <property type="protein sequence ID" value="KAJ9574990.1"/>
    <property type="molecule type" value="Genomic_DNA"/>
</dbReference>
<evidence type="ECO:0000313" key="1">
    <source>
        <dbReference type="EMBL" id="KAJ9574990.1"/>
    </source>
</evidence>
<protein>
    <submittedName>
        <fullName evidence="1">Uncharacterized protein</fullName>
    </submittedName>
</protein>
<name>A0AAD8E2J1_DIPPU</name>
<dbReference type="Proteomes" id="UP001233999">
    <property type="component" value="Unassembled WGS sequence"/>
</dbReference>
<feature type="non-terminal residue" evidence="1">
    <location>
        <position position="1"/>
    </location>
</feature>
<reference evidence="1" key="2">
    <citation type="submission" date="2023-05" db="EMBL/GenBank/DDBJ databases">
        <authorList>
            <person name="Fouks B."/>
        </authorList>
    </citation>
    <scope>NUCLEOTIDE SEQUENCE</scope>
    <source>
        <strain evidence="1">Stay&amp;Tobe</strain>
        <tissue evidence="1">Testes</tissue>
    </source>
</reference>
<reference evidence="1" key="1">
    <citation type="journal article" date="2023" name="IScience">
        <title>Live-bearing cockroach genome reveals convergent evolutionary mechanisms linked to viviparity in insects and beyond.</title>
        <authorList>
            <person name="Fouks B."/>
            <person name="Harrison M.C."/>
            <person name="Mikhailova A.A."/>
            <person name="Marchal E."/>
            <person name="English S."/>
            <person name="Carruthers M."/>
            <person name="Jennings E.C."/>
            <person name="Chiamaka E.L."/>
            <person name="Frigard R.A."/>
            <person name="Pippel M."/>
            <person name="Attardo G.M."/>
            <person name="Benoit J.B."/>
            <person name="Bornberg-Bauer E."/>
            <person name="Tobe S.S."/>
        </authorList>
    </citation>
    <scope>NUCLEOTIDE SEQUENCE</scope>
    <source>
        <strain evidence="1">Stay&amp;Tobe</strain>
    </source>
</reference>
<accession>A0AAD8E2J1</accession>
<comment type="caution">
    <text evidence="1">The sequence shown here is derived from an EMBL/GenBank/DDBJ whole genome shotgun (WGS) entry which is preliminary data.</text>
</comment>
<sequence>FGVRWIWVPGRFDAHVSVRLTSSVRPIRLRANIRLLSCQYLFILIGFGEHPLLVKTGKPVILYLIVKVD</sequence>
<proteinExistence type="predicted"/>
<organism evidence="1 2">
    <name type="scientific">Diploptera punctata</name>
    <name type="common">Pacific beetle cockroach</name>
    <dbReference type="NCBI Taxonomy" id="6984"/>
    <lineage>
        <taxon>Eukaryota</taxon>
        <taxon>Metazoa</taxon>
        <taxon>Ecdysozoa</taxon>
        <taxon>Arthropoda</taxon>
        <taxon>Hexapoda</taxon>
        <taxon>Insecta</taxon>
        <taxon>Pterygota</taxon>
        <taxon>Neoptera</taxon>
        <taxon>Polyneoptera</taxon>
        <taxon>Dictyoptera</taxon>
        <taxon>Blattodea</taxon>
        <taxon>Blaberoidea</taxon>
        <taxon>Blaberidae</taxon>
        <taxon>Diplopterinae</taxon>
        <taxon>Diploptera</taxon>
    </lineage>
</organism>
<dbReference type="AlphaFoldDB" id="A0AAD8E2J1"/>
<feature type="non-terminal residue" evidence="1">
    <location>
        <position position="69"/>
    </location>
</feature>
<evidence type="ECO:0000313" key="2">
    <source>
        <dbReference type="Proteomes" id="UP001233999"/>
    </source>
</evidence>
<keyword evidence="2" id="KW-1185">Reference proteome</keyword>